<protein>
    <submittedName>
        <fullName evidence="1">Uncharacterized protein</fullName>
    </submittedName>
</protein>
<accession>A0A0E9PPR7</accession>
<reference evidence="1" key="2">
    <citation type="journal article" date="2015" name="Fish Shellfish Immunol.">
        <title>Early steps in the European eel (Anguilla anguilla)-Vibrio vulnificus interaction in the gills: Role of the RtxA13 toxin.</title>
        <authorList>
            <person name="Callol A."/>
            <person name="Pajuelo D."/>
            <person name="Ebbesson L."/>
            <person name="Teles M."/>
            <person name="MacKenzie S."/>
            <person name="Amaro C."/>
        </authorList>
    </citation>
    <scope>NUCLEOTIDE SEQUENCE</scope>
</reference>
<dbReference type="AlphaFoldDB" id="A0A0E9PPR7"/>
<reference evidence="1" key="1">
    <citation type="submission" date="2014-11" db="EMBL/GenBank/DDBJ databases">
        <authorList>
            <person name="Amaro Gonzalez C."/>
        </authorList>
    </citation>
    <scope>NUCLEOTIDE SEQUENCE</scope>
</reference>
<proteinExistence type="predicted"/>
<evidence type="ECO:0000313" key="1">
    <source>
        <dbReference type="EMBL" id="JAH06257.1"/>
    </source>
</evidence>
<sequence length="41" mass="4630">MDVLDEYESLDKNFSPNVNVQKILTLVSGRRGPGLRPNPFL</sequence>
<name>A0A0E9PPR7_ANGAN</name>
<organism evidence="1">
    <name type="scientific">Anguilla anguilla</name>
    <name type="common">European freshwater eel</name>
    <name type="synonym">Muraena anguilla</name>
    <dbReference type="NCBI Taxonomy" id="7936"/>
    <lineage>
        <taxon>Eukaryota</taxon>
        <taxon>Metazoa</taxon>
        <taxon>Chordata</taxon>
        <taxon>Craniata</taxon>
        <taxon>Vertebrata</taxon>
        <taxon>Euteleostomi</taxon>
        <taxon>Actinopterygii</taxon>
        <taxon>Neopterygii</taxon>
        <taxon>Teleostei</taxon>
        <taxon>Anguilliformes</taxon>
        <taxon>Anguillidae</taxon>
        <taxon>Anguilla</taxon>
    </lineage>
</organism>
<dbReference type="EMBL" id="GBXM01102320">
    <property type="protein sequence ID" value="JAH06257.1"/>
    <property type="molecule type" value="Transcribed_RNA"/>
</dbReference>